<feature type="signal peptide" evidence="9">
    <location>
        <begin position="1"/>
        <end position="19"/>
    </location>
</feature>
<dbReference type="EC" id="2.7.13.3" evidence="2"/>
<comment type="catalytic activity">
    <reaction evidence="1">
        <text>ATP + protein L-histidine = ADP + protein N-phospho-L-histidine.</text>
        <dbReference type="EC" id="2.7.13.3"/>
    </reaction>
</comment>
<dbReference type="GO" id="GO:0007234">
    <property type="term" value="P:osmosensory signaling via phosphorelay pathway"/>
    <property type="evidence" value="ECO:0007669"/>
    <property type="project" value="TreeGrafter"/>
</dbReference>
<evidence type="ECO:0000256" key="3">
    <source>
        <dbReference type="ARBA" id="ARBA00022553"/>
    </source>
</evidence>
<dbReference type="Pfam" id="PF13181">
    <property type="entry name" value="TPR_8"/>
    <property type="match status" value="1"/>
</dbReference>
<feature type="chain" id="PRO_5025664998" description="histidine kinase" evidence="9">
    <location>
        <begin position="20"/>
        <end position="694"/>
    </location>
</feature>
<protein>
    <recommendedName>
        <fullName evidence="2">histidine kinase</fullName>
        <ecNumber evidence="2">2.7.13.3</ecNumber>
    </recommendedName>
</protein>
<keyword evidence="12" id="KW-1185">Reference proteome</keyword>
<dbReference type="InterPro" id="IPR003594">
    <property type="entry name" value="HATPase_dom"/>
</dbReference>
<evidence type="ECO:0000256" key="6">
    <source>
        <dbReference type="PROSITE-ProRule" id="PRU00339"/>
    </source>
</evidence>
<keyword evidence="6" id="KW-0802">TPR repeat</keyword>
<evidence type="ECO:0000256" key="7">
    <source>
        <dbReference type="SAM" id="Coils"/>
    </source>
</evidence>
<dbReference type="InterPro" id="IPR036890">
    <property type="entry name" value="HATPase_C_sf"/>
</dbReference>
<evidence type="ECO:0000256" key="9">
    <source>
        <dbReference type="SAM" id="SignalP"/>
    </source>
</evidence>
<name>A0A6C0GRJ6_9BACT</name>
<dbReference type="PRINTS" id="PR00344">
    <property type="entry name" value="BCTRLSENSOR"/>
</dbReference>
<dbReference type="SMART" id="SM00028">
    <property type="entry name" value="TPR"/>
    <property type="match status" value="6"/>
</dbReference>
<dbReference type="InterPro" id="IPR050351">
    <property type="entry name" value="BphY/WalK/GraS-like"/>
</dbReference>
<reference evidence="11 12" key="1">
    <citation type="submission" date="2020-01" db="EMBL/GenBank/DDBJ databases">
        <authorList>
            <person name="Kim M.K."/>
        </authorList>
    </citation>
    <scope>NUCLEOTIDE SEQUENCE [LARGE SCALE GENOMIC DNA]</scope>
    <source>
        <strain evidence="11 12">172606-1</strain>
    </source>
</reference>
<keyword evidence="8" id="KW-0472">Membrane</keyword>
<evidence type="ECO:0000256" key="8">
    <source>
        <dbReference type="SAM" id="Phobius"/>
    </source>
</evidence>
<dbReference type="Proteomes" id="UP000480178">
    <property type="component" value="Chromosome"/>
</dbReference>
<dbReference type="Gene3D" id="1.25.40.10">
    <property type="entry name" value="Tetratricopeptide repeat domain"/>
    <property type="match status" value="2"/>
</dbReference>
<dbReference type="Pfam" id="PF02518">
    <property type="entry name" value="HATPase_c"/>
    <property type="match status" value="1"/>
</dbReference>
<keyword evidence="8" id="KW-1133">Transmembrane helix</keyword>
<dbReference type="InterPro" id="IPR036097">
    <property type="entry name" value="HisK_dim/P_sf"/>
</dbReference>
<dbReference type="InterPro" id="IPR019734">
    <property type="entry name" value="TPR_rpt"/>
</dbReference>
<keyword evidence="5 11" id="KW-0418">Kinase</keyword>
<keyword evidence="3" id="KW-0597">Phosphoprotein</keyword>
<dbReference type="InterPro" id="IPR011990">
    <property type="entry name" value="TPR-like_helical_dom_sf"/>
</dbReference>
<feature type="transmembrane region" description="Helical" evidence="8">
    <location>
        <begin position="398"/>
        <end position="416"/>
    </location>
</feature>
<evidence type="ECO:0000256" key="2">
    <source>
        <dbReference type="ARBA" id="ARBA00012438"/>
    </source>
</evidence>
<dbReference type="KEGG" id="rhoz:GXP67_30795"/>
<organism evidence="11 12">
    <name type="scientific">Rhodocytophaga rosea</name>
    <dbReference type="NCBI Taxonomy" id="2704465"/>
    <lineage>
        <taxon>Bacteria</taxon>
        <taxon>Pseudomonadati</taxon>
        <taxon>Bacteroidota</taxon>
        <taxon>Cytophagia</taxon>
        <taxon>Cytophagales</taxon>
        <taxon>Rhodocytophagaceae</taxon>
        <taxon>Rhodocytophaga</taxon>
    </lineage>
</organism>
<dbReference type="SUPFAM" id="SSF48452">
    <property type="entry name" value="TPR-like"/>
    <property type="match status" value="2"/>
</dbReference>
<dbReference type="InterPro" id="IPR005467">
    <property type="entry name" value="His_kinase_dom"/>
</dbReference>
<feature type="coiled-coil region" evidence="7">
    <location>
        <begin position="429"/>
        <end position="467"/>
    </location>
</feature>
<dbReference type="EMBL" id="CP048222">
    <property type="protein sequence ID" value="QHT70725.1"/>
    <property type="molecule type" value="Genomic_DNA"/>
</dbReference>
<evidence type="ECO:0000256" key="1">
    <source>
        <dbReference type="ARBA" id="ARBA00000085"/>
    </source>
</evidence>
<proteinExistence type="predicted"/>
<feature type="domain" description="Histidine kinase" evidence="10">
    <location>
        <begin position="481"/>
        <end position="694"/>
    </location>
</feature>
<dbReference type="Gene3D" id="1.10.287.130">
    <property type="match status" value="1"/>
</dbReference>
<gene>
    <name evidence="11" type="ORF">GXP67_30795</name>
</gene>
<dbReference type="PROSITE" id="PS50109">
    <property type="entry name" value="HIS_KIN"/>
    <property type="match status" value="1"/>
</dbReference>
<evidence type="ECO:0000259" key="10">
    <source>
        <dbReference type="PROSITE" id="PS50109"/>
    </source>
</evidence>
<dbReference type="PANTHER" id="PTHR42878:SF15">
    <property type="entry name" value="BACTERIOPHYTOCHROME"/>
    <property type="match status" value="1"/>
</dbReference>
<keyword evidence="9" id="KW-0732">Signal</keyword>
<dbReference type="CDD" id="cd00082">
    <property type="entry name" value="HisKA"/>
    <property type="match status" value="1"/>
</dbReference>
<keyword evidence="8" id="KW-0812">Transmembrane</keyword>
<dbReference type="RefSeq" id="WP_162446699.1">
    <property type="nucleotide sequence ID" value="NZ_CP048222.1"/>
</dbReference>
<keyword evidence="4" id="KW-0808">Transferase</keyword>
<accession>A0A6C0GRJ6</accession>
<dbReference type="PANTHER" id="PTHR42878">
    <property type="entry name" value="TWO-COMPONENT HISTIDINE KINASE"/>
    <property type="match status" value="1"/>
</dbReference>
<keyword evidence="7" id="KW-0175">Coiled coil</keyword>
<dbReference type="GO" id="GO:0030295">
    <property type="term" value="F:protein kinase activator activity"/>
    <property type="evidence" value="ECO:0007669"/>
    <property type="project" value="TreeGrafter"/>
</dbReference>
<dbReference type="InterPro" id="IPR004358">
    <property type="entry name" value="Sig_transdc_His_kin-like_C"/>
</dbReference>
<sequence length="694" mass="79401">MRHFFLLVLSVFFPLFVSAQSHSLDSLFLALANATPATYPSVFSHIEQTLQKTEFNAALQATDKIISISQRLPFKGPGASAYRCKAIVYNQNNKGMQALQATQQAYRLAQKDKLPMEEAHSLKLMGSIYHSIGRQELALQQYLKALEIYYQQGYQKSEAETLYELGNLCYYTHKYNASKRYLLKAYQLGSDSLDKRILISCINTIALAYRAKEEYSDAIHYQKLSYQMAIQAKDSAWIAITAGNLGVIYQSQGNNEKALPYYLLDLNLSKKFNMWGSAANNYISIANVHLQKRNYSLAKIYLDSAIYLKSSVREHDFLQVLYQTLSSYYLQTNQLDKAYQYQKLQYTVKDSLDKRKYNAELEKVMAGYEWDKKQAEIALLKKDNEIIQAEAQQKNNTLFAITGILILIMMLAFILYRSNRQKYKANYTLTLQQKELSEKNEEIKQFNNSLEQKVEERTHQLQIAMENVVRKNQHLEDFAYVISHNLRAPIARIMGLVSIFNKDNLQDKSNLPILEHLNTAAVNLDMVVSDLNDILLMQTLADQYKEEVSLEDVTRLTIESLHEMIRTSAASIQTDYSQVDKLLTIKSYMTSILYNLVSNAIKYQSPERSPEILIKTSKVNDAVCLTVKDNGIGVDLTKSNGNKLFKLYQRMHTHVEGKGMGLFIVKEQVEALNGKIEVESAPNQGCAFHIYLPS</sequence>
<dbReference type="InterPro" id="IPR003661">
    <property type="entry name" value="HisK_dim/P_dom"/>
</dbReference>
<dbReference type="Gene3D" id="3.30.565.10">
    <property type="entry name" value="Histidine kinase-like ATPase, C-terminal domain"/>
    <property type="match status" value="1"/>
</dbReference>
<evidence type="ECO:0000313" key="12">
    <source>
        <dbReference type="Proteomes" id="UP000480178"/>
    </source>
</evidence>
<evidence type="ECO:0000256" key="5">
    <source>
        <dbReference type="ARBA" id="ARBA00022777"/>
    </source>
</evidence>
<dbReference type="AlphaFoldDB" id="A0A6C0GRJ6"/>
<evidence type="ECO:0000313" key="11">
    <source>
        <dbReference type="EMBL" id="QHT70725.1"/>
    </source>
</evidence>
<dbReference type="SUPFAM" id="SSF55874">
    <property type="entry name" value="ATPase domain of HSP90 chaperone/DNA topoisomerase II/histidine kinase"/>
    <property type="match status" value="1"/>
</dbReference>
<dbReference type="SUPFAM" id="SSF47384">
    <property type="entry name" value="Homodimeric domain of signal transducing histidine kinase"/>
    <property type="match status" value="1"/>
</dbReference>
<feature type="repeat" description="TPR" evidence="6">
    <location>
        <begin position="119"/>
        <end position="152"/>
    </location>
</feature>
<dbReference type="SMART" id="SM00387">
    <property type="entry name" value="HATPase_c"/>
    <property type="match status" value="1"/>
</dbReference>
<evidence type="ECO:0000256" key="4">
    <source>
        <dbReference type="ARBA" id="ARBA00022679"/>
    </source>
</evidence>
<dbReference type="PROSITE" id="PS50005">
    <property type="entry name" value="TPR"/>
    <property type="match status" value="1"/>
</dbReference>
<dbReference type="GO" id="GO:0000155">
    <property type="term" value="F:phosphorelay sensor kinase activity"/>
    <property type="evidence" value="ECO:0007669"/>
    <property type="project" value="InterPro"/>
</dbReference>
<dbReference type="GO" id="GO:0000156">
    <property type="term" value="F:phosphorelay response regulator activity"/>
    <property type="evidence" value="ECO:0007669"/>
    <property type="project" value="TreeGrafter"/>
</dbReference>
<dbReference type="Pfam" id="PF13424">
    <property type="entry name" value="TPR_12"/>
    <property type="match status" value="1"/>
</dbReference>